<organism evidence="1 2">
    <name type="scientific">Streptomyces exfoliatus</name>
    <name type="common">Streptomyces hydrogenans</name>
    <dbReference type="NCBI Taxonomy" id="1905"/>
    <lineage>
        <taxon>Bacteria</taxon>
        <taxon>Bacillati</taxon>
        <taxon>Actinomycetota</taxon>
        <taxon>Actinomycetes</taxon>
        <taxon>Kitasatosporales</taxon>
        <taxon>Streptomycetaceae</taxon>
        <taxon>Streptomyces</taxon>
    </lineage>
</organism>
<sequence length="41" mass="4472">MKLLDNGEKMRPVLGAFAGDKNAAMSSAKVKGIEFTRTTRM</sequence>
<dbReference type="EMBL" id="JBEZAM010000058">
    <property type="protein sequence ID" value="MEU7297158.1"/>
    <property type="molecule type" value="Genomic_DNA"/>
</dbReference>
<gene>
    <name evidence="1" type="ORF">AB0A76_28835</name>
</gene>
<comment type="caution">
    <text evidence="1">The sequence shown here is derived from an EMBL/GenBank/DDBJ whole genome shotgun (WGS) entry which is preliminary data.</text>
</comment>
<accession>A0ABV3D5F8</accession>
<reference evidence="1 2" key="1">
    <citation type="submission" date="2024-06" db="EMBL/GenBank/DDBJ databases">
        <title>The Natural Products Discovery Center: Release of the First 8490 Sequenced Strains for Exploring Actinobacteria Biosynthetic Diversity.</title>
        <authorList>
            <person name="Kalkreuter E."/>
            <person name="Kautsar S.A."/>
            <person name="Yang D."/>
            <person name="Bader C.D."/>
            <person name="Teijaro C.N."/>
            <person name="Fluegel L."/>
            <person name="Davis C.M."/>
            <person name="Simpson J.R."/>
            <person name="Lauterbach L."/>
            <person name="Steele A.D."/>
            <person name="Gui C."/>
            <person name="Meng S."/>
            <person name="Li G."/>
            <person name="Viehrig K."/>
            <person name="Ye F."/>
            <person name="Su P."/>
            <person name="Kiefer A.F."/>
            <person name="Nichols A."/>
            <person name="Cepeda A.J."/>
            <person name="Yan W."/>
            <person name="Fan B."/>
            <person name="Jiang Y."/>
            <person name="Adhikari A."/>
            <person name="Zheng C.-J."/>
            <person name="Schuster L."/>
            <person name="Cowan T.M."/>
            <person name="Smanski M.J."/>
            <person name="Chevrette M.G."/>
            <person name="De Carvalho L.P.S."/>
            <person name="Shen B."/>
        </authorList>
    </citation>
    <scope>NUCLEOTIDE SEQUENCE [LARGE SCALE GENOMIC DNA]</scope>
    <source>
        <strain evidence="1 2">NPDC045705</strain>
    </source>
</reference>
<dbReference type="Proteomes" id="UP001551210">
    <property type="component" value="Unassembled WGS sequence"/>
</dbReference>
<dbReference type="RefSeq" id="WP_359214239.1">
    <property type="nucleotide sequence ID" value="NZ_JBEZAM010000058.1"/>
</dbReference>
<name>A0ABV3D5F8_STREX</name>
<proteinExistence type="predicted"/>
<protein>
    <submittedName>
        <fullName evidence="1">Uncharacterized protein</fullName>
    </submittedName>
</protein>
<evidence type="ECO:0000313" key="2">
    <source>
        <dbReference type="Proteomes" id="UP001551210"/>
    </source>
</evidence>
<evidence type="ECO:0000313" key="1">
    <source>
        <dbReference type="EMBL" id="MEU7297158.1"/>
    </source>
</evidence>
<keyword evidence="2" id="KW-1185">Reference proteome</keyword>